<dbReference type="RefSeq" id="WP_141201043.1">
    <property type="nucleotide sequence ID" value="NZ_CP041186.1"/>
</dbReference>
<feature type="domain" description="CAAX prenyl protease 2/Lysostaphin resistance protein A-like" evidence="2">
    <location>
        <begin position="91"/>
        <end position="185"/>
    </location>
</feature>
<name>A0A4Y6Q296_PERCE</name>
<organism evidence="3 4">
    <name type="scientific">Persicimonas caeni</name>
    <dbReference type="NCBI Taxonomy" id="2292766"/>
    <lineage>
        <taxon>Bacteria</taxon>
        <taxon>Deltaproteobacteria</taxon>
        <taxon>Bradymonadales</taxon>
        <taxon>Bradymonadaceae</taxon>
        <taxon>Persicimonas</taxon>
    </lineage>
</organism>
<dbReference type="GO" id="GO:0006508">
    <property type="term" value="P:proteolysis"/>
    <property type="evidence" value="ECO:0007669"/>
    <property type="project" value="UniProtKB-KW"/>
</dbReference>
<dbReference type="PANTHER" id="PTHR43592:SF15">
    <property type="entry name" value="CAAX AMINO TERMINAL PROTEASE FAMILY PROTEIN"/>
    <property type="match status" value="1"/>
</dbReference>
<dbReference type="Pfam" id="PF02517">
    <property type="entry name" value="Rce1-like"/>
    <property type="match status" value="1"/>
</dbReference>
<accession>A0A4Y6Q296</accession>
<dbReference type="GO" id="GO:0080120">
    <property type="term" value="P:CAAX-box protein maturation"/>
    <property type="evidence" value="ECO:0007669"/>
    <property type="project" value="UniProtKB-ARBA"/>
</dbReference>
<dbReference type="GO" id="GO:0004175">
    <property type="term" value="F:endopeptidase activity"/>
    <property type="evidence" value="ECO:0007669"/>
    <property type="project" value="UniProtKB-ARBA"/>
</dbReference>
<keyword evidence="1" id="KW-1133">Transmembrane helix</keyword>
<dbReference type="InterPro" id="IPR003675">
    <property type="entry name" value="Rce1/LyrA-like_dom"/>
</dbReference>
<dbReference type="GO" id="GO:0008237">
    <property type="term" value="F:metallopeptidase activity"/>
    <property type="evidence" value="ECO:0007669"/>
    <property type="project" value="UniProtKB-KW"/>
</dbReference>
<keyword evidence="3" id="KW-0482">Metalloprotease</keyword>
<evidence type="ECO:0000313" key="4">
    <source>
        <dbReference type="Proteomes" id="UP000315995"/>
    </source>
</evidence>
<dbReference type="AlphaFoldDB" id="A0A4Y6Q296"/>
<keyword evidence="1" id="KW-0812">Transmembrane</keyword>
<gene>
    <name evidence="3" type="ORF">FIV42_28790</name>
</gene>
<sequence>MNKSITVGFVVAFYAFLGVLAWVLASIFGDINLLVWHDANDTSVYFDAVLGVAVGIVVVLASNVLDRKAEWARELGREFGRTLGPLSTGDAFIFALASGVGEELLFRGFLQQILTEAVFSGAWADWAGLIAASLIFGLMHVGPDIKKFWPWTAMAVVLGAGFGWMYLYTGNVLAPILAHFTINFFNLQSIGRKYGHLKAGHEQQ</sequence>
<feature type="transmembrane region" description="Helical" evidence="1">
    <location>
        <begin position="121"/>
        <end position="141"/>
    </location>
</feature>
<accession>A0A5B8YDA2</accession>
<feature type="transmembrane region" description="Helical" evidence="1">
    <location>
        <begin position="44"/>
        <end position="62"/>
    </location>
</feature>
<keyword evidence="1" id="KW-0472">Membrane</keyword>
<dbReference type="OrthoDB" id="5514915at2"/>
<keyword evidence="4" id="KW-1185">Reference proteome</keyword>
<reference evidence="3 4" key="1">
    <citation type="submission" date="2019-06" db="EMBL/GenBank/DDBJ databases">
        <title>Persicimonas caeni gen. nov., sp. nov., a predatory bacterium isolated from solar saltern.</title>
        <authorList>
            <person name="Wang S."/>
        </authorList>
    </citation>
    <scope>NUCLEOTIDE SEQUENCE [LARGE SCALE GENOMIC DNA]</scope>
    <source>
        <strain evidence="3 4">YN101</strain>
    </source>
</reference>
<evidence type="ECO:0000256" key="1">
    <source>
        <dbReference type="SAM" id="Phobius"/>
    </source>
</evidence>
<proteinExistence type="predicted"/>
<feature type="transmembrane region" description="Helical" evidence="1">
    <location>
        <begin position="83"/>
        <end position="101"/>
    </location>
</feature>
<dbReference type="EMBL" id="CP041186">
    <property type="protein sequence ID" value="QDG54599.1"/>
    <property type="molecule type" value="Genomic_DNA"/>
</dbReference>
<keyword evidence="3" id="KW-0645">Protease</keyword>
<evidence type="ECO:0000259" key="2">
    <source>
        <dbReference type="Pfam" id="PF02517"/>
    </source>
</evidence>
<dbReference type="PANTHER" id="PTHR43592">
    <property type="entry name" value="CAAX AMINO TERMINAL PROTEASE"/>
    <property type="match status" value="1"/>
</dbReference>
<protein>
    <submittedName>
        <fullName evidence="3">CPBP family intramembrane metalloprotease</fullName>
    </submittedName>
</protein>
<feature type="transmembrane region" description="Helical" evidence="1">
    <location>
        <begin position="7"/>
        <end position="29"/>
    </location>
</feature>
<dbReference type="Proteomes" id="UP000315995">
    <property type="component" value="Chromosome"/>
</dbReference>
<evidence type="ECO:0000313" key="3">
    <source>
        <dbReference type="EMBL" id="QDG54599.1"/>
    </source>
</evidence>
<keyword evidence="3" id="KW-0378">Hydrolase</keyword>